<evidence type="ECO:0000313" key="3">
    <source>
        <dbReference type="EMBL" id="CAK0881788.1"/>
    </source>
</evidence>
<dbReference type="InterPro" id="IPR046341">
    <property type="entry name" value="SET_dom_sf"/>
</dbReference>
<gene>
    <name evidence="3" type="ORF">PCOR1329_LOCUS64510</name>
</gene>
<dbReference type="SUPFAM" id="SSF82199">
    <property type="entry name" value="SET domain"/>
    <property type="match status" value="1"/>
</dbReference>
<sequence length="119" mass="12746">MSRPDGWSAATPARGRSSTSCRTTCSSWAGTIRTRTTGVRSLAPGSVLGLGFASLHNHADPPNAEVMWERSERHGGMVVGTFYALKAVSQGEELFIHYGDKWWSTRANQTAAAAPAAPR</sequence>
<comment type="caution">
    <text evidence="3">The sequence shown here is derived from an EMBL/GenBank/DDBJ whole genome shotgun (WGS) entry which is preliminary data.</text>
</comment>
<name>A0ABN9W6J9_9DINO</name>
<proteinExistence type="predicted"/>
<dbReference type="InterPro" id="IPR001214">
    <property type="entry name" value="SET_dom"/>
</dbReference>
<dbReference type="Pfam" id="PF00856">
    <property type="entry name" value="SET"/>
    <property type="match status" value="1"/>
</dbReference>
<dbReference type="Proteomes" id="UP001189429">
    <property type="component" value="Unassembled WGS sequence"/>
</dbReference>
<organism evidence="3 4">
    <name type="scientific">Prorocentrum cordatum</name>
    <dbReference type="NCBI Taxonomy" id="2364126"/>
    <lineage>
        <taxon>Eukaryota</taxon>
        <taxon>Sar</taxon>
        <taxon>Alveolata</taxon>
        <taxon>Dinophyceae</taxon>
        <taxon>Prorocentrales</taxon>
        <taxon>Prorocentraceae</taxon>
        <taxon>Prorocentrum</taxon>
    </lineage>
</organism>
<evidence type="ECO:0000256" key="1">
    <source>
        <dbReference type="SAM" id="MobiDB-lite"/>
    </source>
</evidence>
<evidence type="ECO:0000313" key="4">
    <source>
        <dbReference type="Proteomes" id="UP001189429"/>
    </source>
</evidence>
<protein>
    <recommendedName>
        <fullName evidence="2">SET domain-containing protein</fullName>
    </recommendedName>
</protein>
<dbReference type="PROSITE" id="PS50280">
    <property type="entry name" value="SET"/>
    <property type="match status" value="1"/>
</dbReference>
<feature type="region of interest" description="Disordered" evidence="1">
    <location>
        <begin position="1"/>
        <end position="24"/>
    </location>
</feature>
<feature type="domain" description="SET" evidence="2">
    <location>
        <begin position="1"/>
        <end position="99"/>
    </location>
</feature>
<dbReference type="EMBL" id="CAUYUJ010018227">
    <property type="protein sequence ID" value="CAK0881788.1"/>
    <property type="molecule type" value="Genomic_DNA"/>
</dbReference>
<reference evidence="3" key="1">
    <citation type="submission" date="2023-10" db="EMBL/GenBank/DDBJ databases">
        <authorList>
            <person name="Chen Y."/>
            <person name="Shah S."/>
            <person name="Dougan E. K."/>
            <person name="Thang M."/>
            <person name="Chan C."/>
        </authorList>
    </citation>
    <scope>NUCLEOTIDE SEQUENCE [LARGE SCALE GENOMIC DNA]</scope>
</reference>
<evidence type="ECO:0000259" key="2">
    <source>
        <dbReference type="PROSITE" id="PS50280"/>
    </source>
</evidence>
<dbReference type="Gene3D" id="2.170.270.10">
    <property type="entry name" value="SET domain"/>
    <property type="match status" value="1"/>
</dbReference>
<accession>A0ABN9W6J9</accession>
<keyword evidence="4" id="KW-1185">Reference proteome</keyword>